<evidence type="ECO:0000256" key="3">
    <source>
        <dbReference type="ARBA" id="ARBA00022475"/>
    </source>
</evidence>
<feature type="transmembrane region" description="Helical" evidence="7">
    <location>
        <begin position="194"/>
        <end position="216"/>
    </location>
</feature>
<feature type="domain" description="ABC transmembrane type-1" evidence="9">
    <location>
        <begin position="97"/>
        <end position="312"/>
    </location>
</feature>
<evidence type="ECO:0000313" key="11">
    <source>
        <dbReference type="Proteomes" id="UP000295818"/>
    </source>
</evidence>
<dbReference type="CDD" id="cd06261">
    <property type="entry name" value="TM_PBP2"/>
    <property type="match status" value="1"/>
</dbReference>
<dbReference type="PROSITE" id="PS50928">
    <property type="entry name" value="ABC_TM1"/>
    <property type="match status" value="1"/>
</dbReference>
<keyword evidence="4 7" id="KW-0812">Transmembrane</keyword>
<dbReference type="RefSeq" id="WP_199239814.1">
    <property type="nucleotide sequence ID" value="NZ_SLWM01000004.1"/>
</dbReference>
<comment type="subcellular location">
    <subcellularLocation>
        <location evidence="1 7">Cell membrane</location>
        <topology evidence="1 7">Multi-pass membrane protein</topology>
    </subcellularLocation>
</comment>
<gene>
    <name evidence="10" type="ORF">EV644_104496</name>
</gene>
<feature type="transmembrane region" description="Helical" evidence="7">
    <location>
        <begin position="236"/>
        <end position="259"/>
    </location>
</feature>
<dbReference type="InterPro" id="IPR050809">
    <property type="entry name" value="UgpAE/MalFG_permease"/>
</dbReference>
<sequence>MTLTMRRPEASGVPPRGRRPRGTRLRALRKSLRYHWQLYLLLILPLLYFAVFKYIPMSNGVLAFKNYNVIAGIWGSDWVGLKNFEAFFNNPVFWNLVKNTFLLSFYTVIASFPIAIILALALNEVRQGFFKRSVQLVTYAPYFISTVVVVSMTILVLAPRLGIVNRGLGFFGVDAIDYLGDPSYFRHIYVWSEIWQTAGYSAVIYLAALAGIDPALHEAAKVDGAGRLRRILHVDIPGILPTAVIILVLGVGNIMAIGFEKAFLLQNPLNLSQSEIIATYVYKTGLLNADFSLATAVGLFNSVINLLLLLFVNVIAKRVTGNGLWS</sequence>
<feature type="transmembrane region" description="Helical" evidence="7">
    <location>
        <begin position="134"/>
        <end position="158"/>
    </location>
</feature>
<evidence type="ECO:0000256" key="7">
    <source>
        <dbReference type="RuleBase" id="RU363032"/>
    </source>
</evidence>
<dbReference type="Pfam" id="PF00528">
    <property type="entry name" value="BPD_transp_1"/>
    <property type="match status" value="1"/>
</dbReference>
<evidence type="ECO:0000256" key="4">
    <source>
        <dbReference type="ARBA" id="ARBA00022692"/>
    </source>
</evidence>
<proteinExistence type="inferred from homology"/>
<keyword evidence="2 7" id="KW-0813">Transport</keyword>
<name>A0ABY2BNM3_9ACTN</name>
<evidence type="ECO:0000256" key="6">
    <source>
        <dbReference type="ARBA" id="ARBA00023136"/>
    </source>
</evidence>
<keyword evidence="5 7" id="KW-1133">Transmembrane helix</keyword>
<feature type="region of interest" description="Disordered" evidence="8">
    <location>
        <begin position="1"/>
        <end position="20"/>
    </location>
</feature>
<protein>
    <submittedName>
        <fullName evidence="10">Aldouronate transport system permease protein</fullName>
    </submittedName>
</protein>
<dbReference type="Proteomes" id="UP000295818">
    <property type="component" value="Unassembled WGS sequence"/>
</dbReference>
<dbReference type="Gene3D" id="1.10.3720.10">
    <property type="entry name" value="MetI-like"/>
    <property type="match status" value="1"/>
</dbReference>
<comment type="caution">
    <text evidence="10">The sequence shown here is derived from an EMBL/GenBank/DDBJ whole genome shotgun (WGS) entry which is preliminary data.</text>
</comment>
<evidence type="ECO:0000256" key="2">
    <source>
        <dbReference type="ARBA" id="ARBA00022448"/>
    </source>
</evidence>
<feature type="transmembrane region" description="Helical" evidence="7">
    <location>
        <begin position="101"/>
        <end position="122"/>
    </location>
</feature>
<dbReference type="InterPro" id="IPR000515">
    <property type="entry name" value="MetI-like"/>
</dbReference>
<dbReference type="PANTHER" id="PTHR43227">
    <property type="entry name" value="BLL4140 PROTEIN"/>
    <property type="match status" value="1"/>
</dbReference>
<evidence type="ECO:0000256" key="1">
    <source>
        <dbReference type="ARBA" id="ARBA00004651"/>
    </source>
</evidence>
<dbReference type="SUPFAM" id="SSF161098">
    <property type="entry name" value="MetI-like"/>
    <property type="match status" value="1"/>
</dbReference>
<feature type="transmembrane region" description="Helical" evidence="7">
    <location>
        <begin position="291"/>
        <end position="316"/>
    </location>
</feature>
<evidence type="ECO:0000259" key="9">
    <source>
        <dbReference type="PROSITE" id="PS50928"/>
    </source>
</evidence>
<keyword evidence="3" id="KW-1003">Cell membrane</keyword>
<keyword evidence="6 7" id="KW-0472">Membrane</keyword>
<accession>A0ABY2BNM3</accession>
<dbReference type="EMBL" id="SLWM01000004">
    <property type="protein sequence ID" value="TCO25992.1"/>
    <property type="molecule type" value="Genomic_DNA"/>
</dbReference>
<dbReference type="InterPro" id="IPR035906">
    <property type="entry name" value="MetI-like_sf"/>
</dbReference>
<evidence type="ECO:0000313" key="10">
    <source>
        <dbReference type="EMBL" id="TCO25992.1"/>
    </source>
</evidence>
<evidence type="ECO:0000256" key="5">
    <source>
        <dbReference type="ARBA" id="ARBA00022989"/>
    </source>
</evidence>
<organism evidence="10 11">
    <name type="scientific">Kribbella orskensis</name>
    <dbReference type="NCBI Taxonomy" id="2512216"/>
    <lineage>
        <taxon>Bacteria</taxon>
        <taxon>Bacillati</taxon>
        <taxon>Actinomycetota</taxon>
        <taxon>Actinomycetes</taxon>
        <taxon>Propionibacteriales</taxon>
        <taxon>Kribbellaceae</taxon>
        <taxon>Kribbella</taxon>
    </lineage>
</organism>
<keyword evidence="11" id="KW-1185">Reference proteome</keyword>
<reference evidence="10 11" key="1">
    <citation type="journal article" date="2015" name="Stand. Genomic Sci.">
        <title>Genomic Encyclopedia of Bacterial and Archaeal Type Strains, Phase III: the genomes of soil and plant-associated and newly described type strains.</title>
        <authorList>
            <person name="Whitman W.B."/>
            <person name="Woyke T."/>
            <person name="Klenk H.P."/>
            <person name="Zhou Y."/>
            <person name="Lilburn T.G."/>
            <person name="Beck B.J."/>
            <person name="De Vos P."/>
            <person name="Vandamme P."/>
            <person name="Eisen J.A."/>
            <person name="Garrity G."/>
            <person name="Hugenholtz P."/>
            <person name="Kyrpides N.C."/>
        </authorList>
    </citation>
    <scope>NUCLEOTIDE SEQUENCE [LARGE SCALE GENOMIC DNA]</scope>
    <source>
        <strain evidence="10 11">VKM Ac-2538</strain>
    </source>
</reference>
<dbReference type="PANTHER" id="PTHR43227:SF11">
    <property type="entry name" value="BLL4140 PROTEIN"/>
    <property type="match status" value="1"/>
</dbReference>
<evidence type="ECO:0000256" key="8">
    <source>
        <dbReference type="SAM" id="MobiDB-lite"/>
    </source>
</evidence>
<feature type="transmembrane region" description="Helical" evidence="7">
    <location>
        <begin position="36"/>
        <end position="55"/>
    </location>
</feature>
<comment type="similarity">
    <text evidence="7">Belongs to the binding-protein-dependent transport system permease family.</text>
</comment>